<dbReference type="EMBL" id="CM042053">
    <property type="protein sequence ID" value="KAI3715308.1"/>
    <property type="molecule type" value="Genomic_DNA"/>
</dbReference>
<comment type="caution">
    <text evidence="1">The sequence shown here is derived from an EMBL/GenBank/DDBJ whole genome shotgun (WGS) entry which is preliminary data.</text>
</comment>
<gene>
    <name evidence="1" type="ORF">L6452_22287</name>
</gene>
<protein>
    <submittedName>
        <fullName evidence="1">Uncharacterized protein</fullName>
    </submittedName>
</protein>
<evidence type="ECO:0000313" key="2">
    <source>
        <dbReference type="Proteomes" id="UP001055879"/>
    </source>
</evidence>
<organism evidence="1 2">
    <name type="scientific">Arctium lappa</name>
    <name type="common">Greater burdock</name>
    <name type="synonym">Lappa major</name>
    <dbReference type="NCBI Taxonomy" id="4217"/>
    <lineage>
        <taxon>Eukaryota</taxon>
        <taxon>Viridiplantae</taxon>
        <taxon>Streptophyta</taxon>
        <taxon>Embryophyta</taxon>
        <taxon>Tracheophyta</taxon>
        <taxon>Spermatophyta</taxon>
        <taxon>Magnoliopsida</taxon>
        <taxon>eudicotyledons</taxon>
        <taxon>Gunneridae</taxon>
        <taxon>Pentapetalae</taxon>
        <taxon>asterids</taxon>
        <taxon>campanulids</taxon>
        <taxon>Asterales</taxon>
        <taxon>Asteraceae</taxon>
        <taxon>Carduoideae</taxon>
        <taxon>Cardueae</taxon>
        <taxon>Arctiinae</taxon>
        <taxon>Arctium</taxon>
    </lineage>
</organism>
<proteinExistence type="predicted"/>
<reference evidence="1 2" key="2">
    <citation type="journal article" date="2022" name="Mol. Ecol. Resour.">
        <title>The genomes of chicory, endive, great burdock and yacon provide insights into Asteraceae paleo-polyploidization history and plant inulin production.</title>
        <authorList>
            <person name="Fan W."/>
            <person name="Wang S."/>
            <person name="Wang H."/>
            <person name="Wang A."/>
            <person name="Jiang F."/>
            <person name="Liu H."/>
            <person name="Zhao H."/>
            <person name="Xu D."/>
            <person name="Zhang Y."/>
        </authorList>
    </citation>
    <scope>NUCLEOTIDE SEQUENCE [LARGE SCALE GENOMIC DNA]</scope>
    <source>
        <strain evidence="2">cv. Niubang</strain>
    </source>
</reference>
<accession>A0ACB9B122</accession>
<keyword evidence="2" id="KW-1185">Reference proteome</keyword>
<reference evidence="2" key="1">
    <citation type="journal article" date="2022" name="Mol. Ecol. Resour.">
        <title>The genomes of chicory, endive, great burdock and yacon provide insights into Asteraceae palaeo-polyploidization history and plant inulin production.</title>
        <authorList>
            <person name="Fan W."/>
            <person name="Wang S."/>
            <person name="Wang H."/>
            <person name="Wang A."/>
            <person name="Jiang F."/>
            <person name="Liu H."/>
            <person name="Zhao H."/>
            <person name="Xu D."/>
            <person name="Zhang Y."/>
        </authorList>
    </citation>
    <scope>NUCLEOTIDE SEQUENCE [LARGE SCALE GENOMIC DNA]</scope>
    <source>
        <strain evidence="2">cv. Niubang</strain>
    </source>
</reference>
<evidence type="ECO:0000313" key="1">
    <source>
        <dbReference type="EMBL" id="KAI3715308.1"/>
    </source>
</evidence>
<name>A0ACB9B122_ARCLA</name>
<sequence>MERIIEMQFYTSSSACCIRAEKGGELVLVVEIIGGGKDVEAKYIYVIYRKFYDAFTKRISELKRQLADEQEKIPDFDGQQLLLDLHHDDGRLGTVEGSSDADQLLEKSKISVLTLETIVSSSSDQ</sequence>
<dbReference type="Proteomes" id="UP001055879">
    <property type="component" value="Linkage Group LG07"/>
</dbReference>